<feature type="transmembrane region" description="Helical" evidence="1">
    <location>
        <begin position="315"/>
        <end position="337"/>
    </location>
</feature>
<organism evidence="2 3">
    <name type="scientific">Clostridium tetani</name>
    <dbReference type="NCBI Taxonomy" id="1513"/>
    <lineage>
        <taxon>Bacteria</taxon>
        <taxon>Bacillati</taxon>
        <taxon>Bacillota</taxon>
        <taxon>Clostridia</taxon>
        <taxon>Eubacteriales</taxon>
        <taxon>Clostridiaceae</taxon>
        <taxon>Clostridium</taxon>
    </lineage>
</organism>
<feature type="transmembrane region" description="Helical" evidence="1">
    <location>
        <begin position="137"/>
        <end position="170"/>
    </location>
</feature>
<feature type="transmembrane region" description="Helical" evidence="1">
    <location>
        <begin position="358"/>
        <end position="377"/>
    </location>
</feature>
<sequence>MGETQKNPRKRTRKGGFQSFLDWVERVGNKMPHPAMIFIVLSIAVIIISHICAKSGINVDVTMVDRVKGGTKVTNVKAISLLTADGIRYMFESAEKNFTGFAPLGTVLVAMLGVGLAEETGLIQAILRKTVMSAPPKLITVIVVLAGIMSNIASDAGYVVLIPLGAMIFASFGRHPLAGIAAAFAGVSGGFSANLIIGTTDPLLGGITTEAAKLIDPSYVVEPTANYWFMVASTFLITIIGTFVTDRIVEPRLGKYQGGEVDLGTGKLSDEEKKALKASRIAFLIFLLVMAALLVPQNGILRHPETHKILGKTPFMNALVPIIAIFFAVPGIAYGVSIGKIKSSKDVANAMGKAMSGMGGYLVLVFFAAQFVAYFGHTNLGTILAFKGAEFLEATKFVGIPLILSFIIVAAFINLFMGSASAKWAIMAPIFVPMFMAIGYSPEFTQAAYRVGDSCTNIITPLMSYFALIVSFAEQYDEDTGIGTLISTMLPYAILFLIGWSLLLILWYKLGIPIGVNAPIHL</sequence>
<dbReference type="Proteomes" id="UP001321763">
    <property type="component" value="Chromosome"/>
</dbReference>
<dbReference type="InterPro" id="IPR004697">
    <property type="entry name" value="AbgT"/>
</dbReference>
<evidence type="ECO:0000256" key="1">
    <source>
        <dbReference type="SAM" id="Phobius"/>
    </source>
</evidence>
<feature type="transmembrane region" description="Helical" evidence="1">
    <location>
        <begin position="227"/>
        <end position="245"/>
    </location>
</feature>
<evidence type="ECO:0000313" key="2">
    <source>
        <dbReference type="EMBL" id="BDR80931.1"/>
    </source>
</evidence>
<dbReference type="RefSeq" id="WP_317724930.1">
    <property type="nucleotide sequence ID" value="NZ_AP026811.1"/>
</dbReference>
<dbReference type="PANTHER" id="PTHR30282">
    <property type="entry name" value="P-AMINOBENZOYL GLUTAMATE TRANSPORTER"/>
    <property type="match status" value="1"/>
</dbReference>
<keyword evidence="1" id="KW-0472">Membrane</keyword>
<feature type="transmembrane region" description="Helical" evidence="1">
    <location>
        <begin position="177"/>
        <end position="197"/>
    </location>
</feature>
<keyword evidence="1" id="KW-1133">Transmembrane helix</keyword>
<reference evidence="2 3" key="1">
    <citation type="submission" date="2022-09" db="EMBL/GenBank/DDBJ databases">
        <title>complete genome sequences of Clostridium tetani str. KHSU-234311-028 isolated from soil.</title>
        <authorList>
            <person name="Sekizuka T."/>
            <person name="Shitada C."/>
            <person name="Takahashi M."/>
            <person name="Kuroda M."/>
        </authorList>
    </citation>
    <scope>NUCLEOTIDE SEQUENCE [LARGE SCALE GENOMIC DNA]</scope>
    <source>
        <strain evidence="2 3">KHSU-234311-028</strain>
    </source>
</reference>
<feature type="transmembrane region" description="Helical" evidence="1">
    <location>
        <begin position="278"/>
        <end position="295"/>
    </location>
</feature>
<protein>
    <submittedName>
        <fullName evidence="2">Aminobenzoyl-glutamate transporter</fullName>
    </submittedName>
</protein>
<feature type="transmembrane region" description="Helical" evidence="1">
    <location>
        <begin position="35"/>
        <end position="53"/>
    </location>
</feature>
<name>A0ABC8EDA3_CLOTA</name>
<proteinExistence type="predicted"/>
<feature type="transmembrane region" description="Helical" evidence="1">
    <location>
        <begin position="397"/>
        <end position="417"/>
    </location>
</feature>
<gene>
    <name evidence="2" type="ORF">K234311028_11770</name>
</gene>
<dbReference type="Pfam" id="PF03806">
    <property type="entry name" value="ABG_transport"/>
    <property type="match status" value="1"/>
</dbReference>
<evidence type="ECO:0000313" key="3">
    <source>
        <dbReference type="Proteomes" id="UP001321763"/>
    </source>
</evidence>
<dbReference type="PANTHER" id="PTHR30282:SF0">
    <property type="entry name" value="P-AMINOBENZOYL-GLUTAMATE TRANSPORT PROTEIN"/>
    <property type="match status" value="1"/>
</dbReference>
<feature type="transmembrane region" description="Helical" evidence="1">
    <location>
        <begin position="98"/>
        <end position="117"/>
    </location>
</feature>
<dbReference type="AlphaFoldDB" id="A0ABC8EDA3"/>
<feature type="transmembrane region" description="Helical" evidence="1">
    <location>
        <begin position="489"/>
        <end position="508"/>
    </location>
</feature>
<accession>A0ABC8EDA3</accession>
<feature type="transmembrane region" description="Helical" evidence="1">
    <location>
        <begin position="424"/>
        <end position="441"/>
    </location>
</feature>
<dbReference type="EMBL" id="AP026818">
    <property type="protein sequence ID" value="BDR80931.1"/>
    <property type="molecule type" value="Genomic_DNA"/>
</dbReference>
<keyword evidence="1" id="KW-0812">Transmembrane</keyword>